<gene>
    <name evidence="1" type="ORF">J2T22_001618</name>
</gene>
<dbReference type="Proteomes" id="UP001226389">
    <property type="component" value="Unassembled WGS sequence"/>
</dbReference>
<keyword evidence="2" id="KW-1185">Reference proteome</keyword>
<protein>
    <submittedName>
        <fullName evidence="1">Uncharacterized protein</fullName>
    </submittedName>
</protein>
<evidence type="ECO:0000313" key="1">
    <source>
        <dbReference type="EMBL" id="MDQ0118440.1"/>
    </source>
</evidence>
<sequence>MRNPRLTARIMVKHDPGWLEDIWLRYWANGGSADKFDFDAYLHGLSERNPFDQRILAWALDDLGRRR</sequence>
<comment type="caution">
    <text evidence="1">The sequence shown here is derived from an EMBL/GenBank/DDBJ whole genome shotgun (WGS) entry which is preliminary data.</text>
</comment>
<evidence type="ECO:0000313" key="2">
    <source>
        <dbReference type="Proteomes" id="UP001226389"/>
    </source>
</evidence>
<reference evidence="1 2" key="1">
    <citation type="submission" date="2023-07" db="EMBL/GenBank/DDBJ databases">
        <title>Sorghum-associated microbial communities from plants grown in Nebraska, USA.</title>
        <authorList>
            <person name="Schachtman D."/>
        </authorList>
    </citation>
    <scope>NUCLEOTIDE SEQUENCE [LARGE SCALE GENOMIC DNA]</scope>
    <source>
        <strain evidence="1 2">DS994</strain>
    </source>
</reference>
<proteinExistence type="predicted"/>
<dbReference type="EMBL" id="JAUSSY010000005">
    <property type="protein sequence ID" value="MDQ0118440.1"/>
    <property type="molecule type" value="Genomic_DNA"/>
</dbReference>
<name>A0ABT9UFL6_9MICC</name>
<accession>A0ABT9UFL6</accession>
<organism evidence="1 2">
    <name type="scientific">Pseudarthrobacter defluvii</name>
    <dbReference type="NCBI Taxonomy" id="410837"/>
    <lineage>
        <taxon>Bacteria</taxon>
        <taxon>Bacillati</taxon>
        <taxon>Actinomycetota</taxon>
        <taxon>Actinomycetes</taxon>
        <taxon>Micrococcales</taxon>
        <taxon>Micrococcaceae</taxon>
        <taxon>Pseudarthrobacter</taxon>
    </lineage>
</organism>
<dbReference type="RefSeq" id="WP_307489460.1">
    <property type="nucleotide sequence ID" value="NZ_JAUSSY010000005.1"/>
</dbReference>